<keyword evidence="1" id="KW-0175">Coiled coil</keyword>
<comment type="caution">
    <text evidence="2">The sequence shown here is derived from an EMBL/GenBank/DDBJ whole genome shotgun (WGS) entry which is preliminary data.</text>
</comment>
<evidence type="ECO:0000256" key="1">
    <source>
        <dbReference type="SAM" id="Coils"/>
    </source>
</evidence>
<organism evidence="2 3">
    <name type="scientific">Puccinia coronata f. sp. avenae</name>
    <dbReference type="NCBI Taxonomy" id="200324"/>
    <lineage>
        <taxon>Eukaryota</taxon>
        <taxon>Fungi</taxon>
        <taxon>Dikarya</taxon>
        <taxon>Basidiomycota</taxon>
        <taxon>Pucciniomycotina</taxon>
        <taxon>Pucciniomycetes</taxon>
        <taxon>Pucciniales</taxon>
        <taxon>Pucciniaceae</taxon>
        <taxon>Puccinia</taxon>
    </lineage>
</organism>
<keyword evidence="3" id="KW-1185">Reference proteome</keyword>
<protein>
    <submittedName>
        <fullName evidence="2">Uncharacterized protein</fullName>
    </submittedName>
</protein>
<proteinExistence type="predicted"/>
<feature type="coiled-coil region" evidence="1">
    <location>
        <begin position="58"/>
        <end position="121"/>
    </location>
</feature>
<evidence type="ECO:0000313" key="2">
    <source>
        <dbReference type="EMBL" id="PLW16842.1"/>
    </source>
</evidence>
<dbReference type="Proteomes" id="UP000235388">
    <property type="component" value="Unassembled WGS sequence"/>
</dbReference>
<dbReference type="EMBL" id="PGCJ01000861">
    <property type="protein sequence ID" value="PLW16842.1"/>
    <property type="molecule type" value="Genomic_DNA"/>
</dbReference>
<evidence type="ECO:0000313" key="3">
    <source>
        <dbReference type="Proteomes" id="UP000235388"/>
    </source>
</evidence>
<dbReference type="AlphaFoldDB" id="A0A2N5SUF1"/>
<sequence length="256" mass="29446">MKLGCVKRDWRDCPDKRYTPYANYKPLNLVTLLKEIQPFLLSVLEYAERPHDNLQATILEQDNKIIRLSNKILDVEEEAAKTQRQLSNKISDVKEEAARTQRQLSNEIYSIKEELRKAKEKAAKSKNMNVVYNFVHSVERILCHCLFGSFFNGTITQALNSGEIKWPEVQAVLKCQDINKECLLKTIHKIKGQRLEYGHTSKSTAMELDLSECLIPIASEHFSLHRNKIDVLQKLLAWILPELPASATLKDLKTEA</sequence>
<reference evidence="2 3" key="1">
    <citation type="submission" date="2017-11" db="EMBL/GenBank/DDBJ databases">
        <title>De novo assembly and phasing of dikaryotic genomes from two isolates of Puccinia coronata f. sp. avenae, the causal agent of oat crown rust.</title>
        <authorList>
            <person name="Miller M.E."/>
            <person name="Zhang Y."/>
            <person name="Omidvar V."/>
            <person name="Sperschneider J."/>
            <person name="Schwessinger B."/>
            <person name="Raley C."/>
            <person name="Palmer J.M."/>
            <person name="Garnica D."/>
            <person name="Upadhyaya N."/>
            <person name="Rathjen J."/>
            <person name="Taylor J.M."/>
            <person name="Park R.F."/>
            <person name="Dodds P.N."/>
            <person name="Hirsch C.D."/>
            <person name="Kianian S.F."/>
            <person name="Figueroa M."/>
        </authorList>
    </citation>
    <scope>NUCLEOTIDE SEQUENCE [LARGE SCALE GENOMIC DNA]</scope>
    <source>
        <strain evidence="2">12NC29</strain>
    </source>
</reference>
<gene>
    <name evidence="2" type="ORF">PCANC_09437</name>
</gene>
<dbReference type="OrthoDB" id="2147986at2759"/>
<name>A0A2N5SUF1_9BASI</name>
<accession>A0A2N5SUF1</accession>